<dbReference type="PANTHER" id="PTHR46205">
    <property type="entry name" value="LOQUACIOUS, ISOFORM B"/>
    <property type="match status" value="1"/>
</dbReference>
<dbReference type="GO" id="GO:0016442">
    <property type="term" value="C:RISC complex"/>
    <property type="evidence" value="ECO:0007669"/>
    <property type="project" value="TreeGrafter"/>
</dbReference>
<dbReference type="GO" id="GO:0007281">
    <property type="term" value="P:germ cell development"/>
    <property type="evidence" value="ECO:0007669"/>
    <property type="project" value="UniProtKB-ARBA"/>
</dbReference>
<dbReference type="Proteomes" id="UP000053105">
    <property type="component" value="Unassembled WGS sequence"/>
</dbReference>
<dbReference type="InterPro" id="IPR051247">
    <property type="entry name" value="RLC_Component"/>
</dbReference>
<dbReference type="AlphaFoldDB" id="A0A0N0U4W0"/>
<organism evidence="4 5">
    <name type="scientific">Melipona quadrifasciata</name>
    <dbReference type="NCBI Taxonomy" id="166423"/>
    <lineage>
        <taxon>Eukaryota</taxon>
        <taxon>Metazoa</taxon>
        <taxon>Ecdysozoa</taxon>
        <taxon>Arthropoda</taxon>
        <taxon>Hexapoda</taxon>
        <taxon>Insecta</taxon>
        <taxon>Pterygota</taxon>
        <taxon>Neoptera</taxon>
        <taxon>Endopterygota</taxon>
        <taxon>Hymenoptera</taxon>
        <taxon>Apocrita</taxon>
        <taxon>Aculeata</taxon>
        <taxon>Apoidea</taxon>
        <taxon>Anthophila</taxon>
        <taxon>Apidae</taxon>
        <taxon>Melipona</taxon>
    </lineage>
</organism>
<dbReference type="GO" id="GO:0003725">
    <property type="term" value="F:double-stranded RNA binding"/>
    <property type="evidence" value="ECO:0007669"/>
    <property type="project" value="TreeGrafter"/>
</dbReference>
<dbReference type="CDD" id="cd19862">
    <property type="entry name" value="DSRM_PRKRA-like_rpt1"/>
    <property type="match status" value="1"/>
</dbReference>
<dbReference type="STRING" id="166423.A0A0N0U4W0"/>
<keyword evidence="5" id="KW-1185">Reference proteome</keyword>
<dbReference type="PROSITE" id="PS50137">
    <property type="entry name" value="DS_RBD"/>
    <property type="match status" value="2"/>
</dbReference>
<evidence type="ECO:0000256" key="2">
    <source>
        <dbReference type="PROSITE-ProRule" id="PRU00266"/>
    </source>
</evidence>
<keyword evidence="1 2" id="KW-0694">RNA-binding</keyword>
<evidence type="ECO:0000313" key="5">
    <source>
        <dbReference type="Proteomes" id="UP000053105"/>
    </source>
</evidence>
<dbReference type="GO" id="GO:0005737">
    <property type="term" value="C:cytoplasm"/>
    <property type="evidence" value="ECO:0007669"/>
    <property type="project" value="TreeGrafter"/>
</dbReference>
<evidence type="ECO:0000256" key="1">
    <source>
        <dbReference type="ARBA" id="ARBA00022884"/>
    </source>
</evidence>
<proteinExistence type="predicted"/>
<reference evidence="4 5" key="1">
    <citation type="submission" date="2015-07" db="EMBL/GenBank/DDBJ databases">
        <title>The genome of Melipona quadrifasciata.</title>
        <authorList>
            <person name="Pan H."/>
            <person name="Kapheim K."/>
        </authorList>
    </citation>
    <scope>NUCLEOTIDE SEQUENCE [LARGE SCALE GENOMIC DNA]</scope>
    <source>
        <strain evidence="4">0111107301</strain>
        <tissue evidence="4">Whole body</tissue>
    </source>
</reference>
<dbReference type="Pfam" id="PF00035">
    <property type="entry name" value="dsrm"/>
    <property type="match status" value="2"/>
</dbReference>
<dbReference type="FunFam" id="3.30.160.20:FF:000007">
    <property type="entry name" value="Double-stranded RNA-binding protein Staufen homolog 1"/>
    <property type="match status" value="2"/>
</dbReference>
<accession>A0A0N0U4W0</accession>
<dbReference type="GO" id="GO:0016301">
    <property type="term" value="F:kinase activity"/>
    <property type="evidence" value="ECO:0007669"/>
    <property type="project" value="UniProtKB-KW"/>
</dbReference>
<dbReference type="SUPFAM" id="SSF54768">
    <property type="entry name" value="dsRNA-binding domain-like"/>
    <property type="match status" value="2"/>
</dbReference>
<name>A0A0N0U4W0_9HYME</name>
<evidence type="ECO:0000313" key="4">
    <source>
        <dbReference type="EMBL" id="KOX72632.1"/>
    </source>
</evidence>
<dbReference type="GO" id="GO:0070578">
    <property type="term" value="C:RISC-loading complex"/>
    <property type="evidence" value="ECO:0007669"/>
    <property type="project" value="TreeGrafter"/>
</dbReference>
<gene>
    <name evidence="4" type="ORF">WN51_01845</name>
</gene>
<keyword evidence="4" id="KW-0418">Kinase</keyword>
<dbReference type="OrthoDB" id="5961559at2759"/>
<keyword evidence="4" id="KW-0808">Transferase</keyword>
<dbReference type="PANTHER" id="PTHR46205:SF3">
    <property type="entry name" value="LOQUACIOUS, ISOFORM B"/>
    <property type="match status" value="1"/>
</dbReference>
<dbReference type="Gene3D" id="3.30.160.20">
    <property type="match status" value="2"/>
</dbReference>
<protein>
    <submittedName>
        <fullName evidence="4">Interferon-inducible double stranded RNA-dependent protein kinase activator A</fullName>
    </submittedName>
</protein>
<dbReference type="EMBL" id="KQ435816">
    <property type="protein sequence ID" value="KOX72632.1"/>
    <property type="molecule type" value="Genomic_DNA"/>
</dbReference>
<dbReference type="GO" id="GO:0035197">
    <property type="term" value="F:siRNA binding"/>
    <property type="evidence" value="ECO:0007669"/>
    <property type="project" value="TreeGrafter"/>
</dbReference>
<feature type="domain" description="DRBM" evidence="3">
    <location>
        <begin position="109"/>
        <end position="177"/>
    </location>
</feature>
<dbReference type="GO" id="GO:0030422">
    <property type="term" value="P:siRNA processing"/>
    <property type="evidence" value="ECO:0007669"/>
    <property type="project" value="TreeGrafter"/>
</dbReference>
<feature type="domain" description="DRBM" evidence="3">
    <location>
        <begin position="4"/>
        <end position="71"/>
    </location>
</feature>
<dbReference type="InterPro" id="IPR014720">
    <property type="entry name" value="dsRBD_dom"/>
</dbReference>
<sequence length="333" mass="36628">MSKTPVSILQEMMVKSLSIPAYELIHDGGGSHVNTFTYRVTCNGLTAIGMGRSKKDAKHEAAKAMLKTIAKHRGHLQLPASPAQSPVRTPLPPVVPEVRRIPPNVPFVNAVGVLQDLCVANNLTQPKYELISEVGPPHAKVFTIQCEVSTFKETGVARTKKQAKQDAAKQMLDKLTNLVAQLKTPCDSETIQHENISDEIAKTRYPMLSKLPTSKKINVGVKIAEYHIQLKNQFDNEQRQDLIEKLSTITSSSENSVDETYIATSVEKIQELLKSIDLDMTVTTIPSIKDKTLVGMQINTSPNIVEIGLGNTRTEANLDAISKSVNTLIDRLK</sequence>
<dbReference type="GO" id="GO:0070920">
    <property type="term" value="P:regulation of regulatory ncRNA processing"/>
    <property type="evidence" value="ECO:0007669"/>
    <property type="project" value="TreeGrafter"/>
</dbReference>
<evidence type="ECO:0000259" key="3">
    <source>
        <dbReference type="PROSITE" id="PS50137"/>
    </source>
</evidence>
<dbReference type="SMART" id="SM00358">
    <property type="entry name" value="DSRM"/>
    <property type="match status" value="2"/>
</dbReference>
<dbReference type="GO" id="GO:0005634">
    <property type="term" value="C:nucleus"/>
    <property type="evidence" value="ECO:0007669"/>
    <property type="project" value="TreeGrafter"/>
</dbReference>